<evidence type="ECO:0000313" key="8">
    <source>
        <dbReference type="EMBL" id="EGG12359.1"/>
    </source>
</evidence>
<dbReference type="Pfam" id="PF00628">
    <property type="entry name" value="PHD"/>
    <property type="match status" value="1"/>
</dbReference>
<dbReference type="InterPro" id="IPR019786">
    <property type="entry name" value="Zinc_finger_PHD-type_CS"/>
</dbReference>
<accession>F4R4Z3</accession>
<evidence type="ECO:0000259" key="6">
    <source>
        <dbReference type="PROSITE" id="PS50016"/>
    </source>
</evidence>
<evidence type="ECO:0008006" key="10">
    <source>
        <dbReference type="Google" id="ProtNLM"/>
    </source>
</evidence>
<dbReference type="Proteomes" id="UP000001072">
    <property type="component" value="Unassembled WGS sequence"/>
</dbReference>
<dbReference type="eggNOG" id="KOG0955">
    <property type="taxonomic scope" value="Eukaryota"/>
</dbReference>
<dbReference type="KEGG" id="mlr:MELLADRAFT_33004"/>
<dbReference type="GeneID" id="18927260"/>
<dbReference type="OrthoDB" id="336088at2759"/>
<sequence length="271" mass="30789">DHVYLSAPWNTSDGAPWLIGRIMEFIREPSQSTRKSSLKLPPIVQVKLGHFHRQRDIVTRHIIDCRLLAASMTYDVFSISRLRGKCRVDYKPLGEDLEELKNSPDCFYFHQVYGRYTHRHYDVIPTENVKNAPPEVVQYLRNNYSYIFAEGGMGPQLGDERRGCVTCQNWATGADSVTCALCSRAYHFACLNPPLTRKPERGYTWACAPCSKQRQDQIEDSLSKGLDATPSSVSGSGRTLRDKGKKKESEPTSSNLSCLFHYQAFQLMSKL</sequence>
<evidence type="ECO:0000256" key="2">
    <source>
        <dbReference type="ARBA" id="ARBA00022771"/>
    </source>
</evidence>
<dbReference type="GO" id="GO:0036205">
    <property type="term" value="P:histone catabolic process"/>
    <property type="evidence" value="ECO:0007669"/>
    <property type="project" value="TreeGrafter"/>
</dbReference>
<keyword evidence="1" id="KW-0479">Metal-binding</keyword>
<dbReference type="GO" id="GO:0048189">
    <property type="term" value="C:Lid2 complex"/>
    <property type="evidence" value="ECO:0007669"/>
    <property type="project" value="TreeGrafter"/>
</dbReference>
<dbReference type="PANTHER" id="PTHR47672">
    <property type="entry name" value="E3 UBIQUITIN-PROTEIN LIGASE SNT2"/>
    <property type="match status" value="1"/>
</dbReference>
<dbReference type="STRING" id="747676.F4R4Z3"/>
<keyword evidence="2 4" id="KW-0863">Zinc-finger</keyword>
<dbReference type="InterPro" id="IPR013083">
    <property type="entry name" value="Znf_RING/FYVE/PHD"/>
</dbReference>
<dbReference type="PROSITE" id="PS01359">
    <property type="entry name" value="ZF_PHD_1"/>
    <property type="match status" value="1"/>
</dbReference>
<dbReference type="InterPro" id="IPR029617">
    <property type="entry name" value="Snt2"/>
</dbReference>
<dbReference type="SUPFAM" id="SSF57903">
    <property type="entry name" value="FYVE/PHD zinc finger"/>
    <property type="match status" value="1"/>
</dbReference>
<name>F4R4Z3_MELLP</name>
<feature type="region of interest" description="Disordered" evidence="5">
    <location>
        <begin position="222"/>
        <end position="253"/>
    </location>
</feature>
<dbReference type="InterPro" id="IPR011011">
    <property type="entry name" value="Znf_FYVE_PHD"/>
</dbReference>
<dbReference type="InterPro" id="IPR001965">
    <property type="entry name" value="Znf_PHD"/>
</dbReference>
<dbReference type="VEuPathDB" id="FungiDB:MELLADRAFT_33004"/>
<feature type="domain" description="PHD-type" evidence="6">
    <location>
        <begin position="161"/>
        <end position="213"/>
    </location>
</feature>
<dbReference type="RefSeq" id="XP_007404734.1">
    <property type="nucleotide sequence ID" value="XM_007404672.1"/>
</dbReference>
<feature type="domain" description="BAH" evidence="7">
    <location>
        <begin position="1"/>
        <end position="124"/>
    </location>
</feature>
<dbReference type="GO" id="GO:0004842">
    <property type="term" value="F:ubiquitin-protein transferase activity"/>
    <property type="evidence" value="ECO:0007669"/>
    <property type="project" value="TreeGrafter"/>
</dbReference>
<dbReference type="Gene3D" id="2.30.30.490">
    <property type="match status" value="1"/>
</dbReference>
<protein>
    <recommendedName>
        <fullName evidence="10">PHD-type domain-containing protein</fullName>
    </recommendedName>
</protein>
<dbReference type="AlphaFoldDB" id="F4R4Z3"/>
<reference evidence="9" key="1">
    <citation type="journal article" date="2011" name="Proc. Natl. Acad. Sci. U.S.A.">
        <title>Obligate biotrophy features unraveled by the genomic analysis of rust fungi.</title>
        <authorList>
            <person name="Duplessis S."/>
            <person name="Cuomo C.A."/>
            <person name="Lin Y.-C."/>
            <person name="Aerts A."/>
            <person name="Tisserant E."/>
            <person name="Veneault-Fourrey C."/>
            <person name="Joly D.L."/>
            <person name="Hacquard S."/>
            <person name="Amselem J."/>
            <person name="Cantarel B.L."/>
            <person name="Chiu R."/>
            <person name="Coutinho P.M."/>
            <person name="Feau N."/>
            <person name="Field M."/>
            <person name="Frey P."/>
            <person name="Gelhaye E."/>
            <person name="Goldberg J."/>
            <person name="Grabherr M.G."/>
            <person name="Kodira C.D."/>
            <person name="Kohler A."/>
            <person name="Kuees U."/>
            <person name="Lindquist E.A."/>
            <person name="Lucas S.M."/>
            <person name="Mago R."/>
            <person name="Mauceli E."/>
            <person name="Morin E."/>
            <person name="Murat C."/>
            <person name="Pangilinan J.L."/>
            <person name="Park R."/>
            <person name="Pearson M."/>
            <person name="Quesneville H."/>
            <person name="Rouhier N."/>
            <person name="Sakthikumar S."/>
            <person name="Salamov A.A."/>
            <person name="Schmutz J."/>
            <person name="Selles B."/>
            <person name="Shapiro H."/>
            <person name="Tanguay P."/>
            <person name="Tuskan G.A."/>
            <person name="Henrissat B."/>
            <person name="Van de Peer Y."/>
            <person name="Rouze P."/>
            <person name="Ellis J.G."/>
            <person name="Dodds P.N."/>
            <person name="Schein J.E."/>
            <person name="Zhong S."/>
            <person name="Hamelin R.C."/>
            <person name="Grigoriev I.V."/>
            <person name="Szabo L.J."/>
            <person name="Martin F."/>
        </authorList>
    </citation>
    <scope>NUCLEOTIDE SEQUENCE [LARGE SCALE GENOMIC DNA]</scope>
    <source>
        <strain evidence="9">98AG31 / pathotype 3-4-7</strain>
    </source>
</reference>
<evidence type="ECO:0000313" key="9">
    <source>
        <dbReference type="Proteomes" id="UP000001072"/>
    </source>
</evidence>
<dbReference type="PROSITE" id="PS51038">
    <property type="entry name" value="BAH"/>
    <property type="match status" value="1"/>
</dbReference>
<dbReference type="InParanoid" id="F4R4Z3"/>
<dbReference type="InterPro" id="IPR001025">
    <property type="entry name" value="BAH_dom"/>
</dbReference>
<dbReference type="GO" id="GO:0008270">
    <property type="term" value="F:zinc ion binding"/>
    <property type="evidence" value="ECO:0007669"/>
    <property type="project" value="UniProtKB-KW"/>
</dbReference>
<evidence type="ECO:0000256" key="4">
    <source>
        <dbReference type="PROSITE-ProRule" id="PRU00146"/>
    </source>
</evidence>
<dbReference type="EMBL" id="GL883091">
    <property type="protein sequence ID" value="EGG12359.1"/>
    <property type="molecule type" value="Genomic_DNA"/>
</dbReference>
<evidence type="ECO:0000256" key="5">
    <source>
        <dbReference type="SAM" id="MobiDB-lite"/>
    </source>
</evidence>
<dbReference type="CDD" id="cd15497">
    <property type="entry name" value="PHD1_Snt2p_like"/>
    <property type="match status" value="1"/>
</dbReference>
<proteinExistence type="predicted"/>
<organism evidence="9">
    <name type="scientific">Melampsora larici-populina (strain 98AG31 / pathotype 3-4-7)</name>
    <name type="common">Poplar leaf rust fungus</name>
    <dbReference type="NCBI Taxonomy" id="747676"/>
    <lineage>
        <taxon>Eukaryota</taxon>
        <taxon>Fungi</taxon>
        <taxon>Dikarya</taxon>
        <taxon>Basidiomycota</taxon>
        <taxon>Pucciniomycotina</taxon>
        <taxon>Pucciniomycetes</taxon>
        <taxon>Pucciniales</taxon>
        <taxon>Melampsoraceae</taxon>
        <taxon>Melampsora</taxon>
    </lineage>
</organism>
<dbReference type="PROSITE" id="PS50016">
    <property type="entry name" value="ZF_PHD_2"/>
    <property type="match status" value="1"/>
</dbReference>
<keyword evidence="3" id="KW-0862">Zinc</keyword>
<keyword evidence="9" id="KW-1185">Reference proteome</keyword>
<dbReference type="HOGENOM" id="CLU_959837_0_0_1"/>
<dbReference type="InterPro" id="IPR043151">
    <property type="entry name" value="BAH_sf"/>
</dbReference>
<evidence type="ECO:0000259" key="7">
    <source>
        <dbReference type="PROSITE" id="PS51038"/>
    </source>
</evidence>
<evidence type="ECO:0000256" key="3">
    <source>
        <dbReference type="ARBA" id="ARBA00022833"/>
    </source>
</evidence>
<dbReference type="SMART" id="SM00249">
    <property type="entry name" value="PHD"/>
    <property type="match status" value="1"/>
</dbReference>
<gene>
    <name evidence="8" type="ORF">MELLADRAFT_33004</name>
</gene>
<feature type="compositionally biased region" description="Basic and acidic residues" evidence="5">
    <location>
        <begin position="239"/>
        <end position="250"/>
    </location>
</feature>
<dbReference type="Gene3D" id="3.30.40.10">
    <property type="entry name" value="Zinc/RING finger domain, C3HC4 (zinc finger)"/>
    <property type="match status" value="1"/>
</dbReference>
<evidence type="ECO:0000256" key="1">
    <source>
        <dbReference type="ARBA" id="ARBA00022723"/>
    </source>
</evidence>
<feature type="non-terminal residue" evidence="8">
    <location>
        <position position="1"/>
    </location>
</feature>
<dbReference type="GO" id="GO:0003682">
    <property type="term" value="F:chromatin binding"/>
    <property type="evidence" value="ECO:0007669"/>
    <property type="project" value="InterPro"/>
</dbReference>
<dbReference type="PANTHER" id="PTHR47672:SF1">
    <property type="entry name" value="E3 UBIQUITIN-PROTEIN LIGASE SNT2"/>
    <property type="match status" value="1"/>
</dbReference>
<dbReference type="InterPro" id="IPR019787">
    <property type="entry name" value="Znf_PHD-finger"/>
</dbReference>